<evidence type="ECO:0000256" key="2">
    <source>
        <dbReference type="ARBA" id="ARBA00022692"/>
    </source>
</evidence>
<dbReference type="Pfam" id="PF13564">
    <property type="entry name" value="DoxX_2"/>
    <property type="match status" value="1"/>
</dbReference>
<dbReference type="OrthoDB" id="2454358at2"/>
<evidence type="ECO:0000313" key="7">
    <source>
        <dbReference type="Proteomes" id="UP000078454"/>
    </source>
</evidence>
<dbReference type="GO" id="GO:0016020">
    <property type="term" value="C:membrane"/>
    <property type="evidence" value="ECO:0007669"/>
    <property type="project" value="UniProtKB-SubCell"/>
</dbReference>
<dbReference type="InterPro" id="IPR032808">
    <property type="entry name" value="DoxX"/>
</dbReference>
<name>A0A198AKK1_9BACL</name>
<evidence type="ECO:0000256" key="5">
    <source>
        <dbReference type="SAM" id="Phobius"/>
    </source>
</evidence>
<protein>
    <recommendedName>
        <fullName evidence="8">DoxX family protein</fullName>
    </recommendedName>
</protein>
<dbReference type="EMBL" id="LYPB01000048">
    <property type="protein sequence ID" value="OAS21561.1"/>
    <property type="molecule type" value="Genomic_DNA"/>
</dbReference>
<dbReference type="RefSeq" id="WP_068662422.1">
    <property type="nucleotide sequence ID" value="NZ_LYPB01000048.1"/>
</dbReference>
<feature type="transmembrane region" description="Helical" evidence="5">
    <location>
        <begin position="45"/>
        <end position="64"/>
    </location>
</feature>
<evidence type="ECO:0000313" key="6">
    <source>
        <dbReference type="EMBL" id="OAS21561.1"/>
    </source>
</evidence>
<comment type="subcellular location">
    <subcellularLocation>
        <location evidence="1">Membrane</location>
        <topology evidence="1">Multi-pass membrane protein</topology>
    </subcellularLocation>
</comment>
<feature type="transmembrane region" description="Helical" evidence="5">
    <location>
        <begin position="70"/>
        <end position="89"/>
    </location>
</feature>
<sequence>MSITTAIIQMILIMIFLVSGVGKVSGSLMHVQNFDRLQLSQWFRVVTGTVQLIGAVGLAVGYFYPHWATAAGLGLILTMIGAVSAHVRVKDEFKEMMAAVLVLCLALAYLVCLTAA</sequence>
<evidence type="ECO:0000256" key="1">
    <source>
        <dbReference type="ARBA" id="ARBA00004141"/>
    </source>
</evidence>
<organism evidence="6 7">
    <name type="scientific">Paenibacillus oryzisoli</name>
    <dbReference type="NCBI Taxonomy" id="1850517"/>
    <lineage>
        <taxon>Bacteria</taxon>
        <taxon>Bacillati</taxon>
        <taxon>Bacillota</taxon>
        <taxon>Bacilli</taxon>
        <taxon>Bacillales</taxon>
        <taxon>Paenibacillaceae</taxon>
        <taxon>Paenibacillus</taxon>
    </lineage>
</organism>
<comment type="caution">
    <text evidence="6">The sequence shown here is derived from an EMBL/GenBank/DDBJ whole genome shotgun (WGS) entry which is preliminary data.</text>
</comment>
<keyword evidence="2 5" id="KW-0812">Transmembrane</keyword>
<keyword evidence="3 5" id="KW-1133">Transmembrane helix</keyword>
<reference evidence="6 7" key="1">
    <citation type="submission" date="2016-05" db="EMBL/GenBank/DDBJ databases">
        <title>Paenibacillus sp. 1ZS3-15 nov., isolated from the rhizosphere soil.</title>
        <authorList>
            <person name="Zhang X.X."/>
            <person name="Zhang J."/>
        </authorList>
    </citation>
    <scope>NUCLEOTIDE SEQUENCE [LARGE SCALE GENOMIC DNA]</scope>
    <source>
        <strain evidence="6 7">1ZS3-15</strain>
    </source>
</reference>
<dbReference type="Proteomes" id="UP000078454">
    <property type="component" value="Unassembled WGS sequence"/>
</dbReference>
<keyword evidence="7" id="KW-1185">Reference proteome</keyword>
<dbReference type="AlphaFoldDB" id="A0A198AKK1"/>
<evidence type="ECO:0008006" key="8">
    <source>
        <dbReference type="Google" id="ProtNLM"/>
    </source>
</evidence>
<dbReference type="STRING" id="1850517.A8708_16655"/>
<feature type="transmembrane region" description="Helical" evidence="5">
    <location>
        <begin position="96"/>
        <end position="115"/>
    </location>
</feature>
<evidence type="ECO:0000256" key="4">
    <source>
        <dbReference type="ARBA" id="ARBA00023136"/>
    </source>
</evidence>
<evidence type="ECO:0000256" key="3">
    <source>
        <dbReference type="ARBA" id="ARBA00022989"/>
    </source>
</evidence>
<proteinExistence type="predicted"/>
<keyword evidence="4 5" id="KW-0472">Membrane</keyword>
<accession>A0A198AKK1</accession>
<gene>
    <name evidence="6" type="ORF">A8708_16655</name>
</gene>
<feature type="transmembrane region" description="Helical" evidence="5">
    <location>
        <begin position="6"/>
        <end position="24"/>
    </location>
</feature>